<evidence type="ECO:0000256" key="1">
    <source>
        <dbReference type="ARBA" id="ARBA00004141"/>
    </source>
</evidence>
<feature type="transmembrane region" description="Helical" evidence="7">
    <location>
        <begin position="157"/>
        <end position="177"/>
    </location>
</feature>
<evidence type="ECO:0000256" key="5">
    <source>
        <dbReference type="ARBA" id="ARBA00022989"/>
    </source>
</evidence>
<dbReference type="AlphaFoldDB" id="A0A9Q7AM07"/>
<dbReference type="GO" id="GO:0015377">
    <property type="term" value="F:chloride:monoatomic cation symporter activity"/>
    <property type="evidence" value="ECO:0007669"/>
    <property type="project" value="InterPro"/>
</dbReference>
<protein>
    <submittedName>
        <fullName evidence="10">Amino acid permease</fullName>
    </submittedName>
</protein>
<sequence length="737" mass="80340">MTENRRNGTSSGGHSFGTFGGVFTPTTLTILGVIMFLRFGQVVGQAGTLNALLIVLGAKSITLLTSFSVAAIATNTQVKGGGAYFLISRTLGVEYGGVIAIFLYIAQATSVALYVIGFTEAFVGTFPVTLSFRLIATVVNVAVFLCVYIGAGWTIKVQYGILAVLVLSVLSFLAGALPQSSIETFRANLHSAYLPGQSFFTMFALFFPAVTGIMAGVNMSGDLRDPGKSIPDGTFAAVLFTGAIYLSMALFLGASRPQEALIHQGLIVREIAWSPLLITAGVFAATLSSALGSMMGAPRVLQAFAADDVFSRLRPFAKGSGPAREPRRATIVTFLIAQTAIVLGDLDAVAPIITMFFMVTYGTLNLACFLEGITRNPSFRPRFRWHHWALSLLGALLCLAVMFLINVLWAAVAILIMVAVYGLIGRAEVLAAWGDLSSGLAFQRARWALLRLEKERYHPKNWRPSILALSGGAWSRNHLAEYACWLSAGRGVVSLAQILFGDVEEFVVRRNEAERLLRRHIQEEGRAAFPAVVVEEDLGKGIKTLLQCHGIGGVRPNTILMGWSEDPRRVGLFGRTLRLCRAMGRSVVVVRYDRRVERNDEEAPKGSLNIWWREPHNGALMLLLAHLMKQNRIWRNHPLRILCPVPPRADRENLTAEMTDRLALARIDAEIVVLPTDDPLSALRAEVVREPFAALFVGFEPPEEGHEEAFIDRYRPVTELPGDVILVSSSGDVALEA</sequence>
<dbReference type="EMBL" id="CP072943">
    <property type="protein sequence ID" value="QTX31858.1"/>
    <property type="molecule type" value="Genomic_DNA"/>
</dbReference>
<evidence type="ECO:0000313" key="11">
    <source>
        <dbReference type="Proteomes" id="UP000671879"/>
    </source>
</evidence>
<keyword evidence="5 7" id="KW-1133">Transmembrane helix</keyword>
<feature type="transmembrane region" description="Helical" evidence="7">
    <location>
        <begin position="235"/>
        <end position="254"/>
    </location>
</feature>
<evidence type="ECO:0000313" key="10">
    <source>
        <dbReference type="EMBL" id="QTX31858.1"/>
    </source>
</evidence>
<feature type="domain" description="SLC12A transporter C-terminal" evidence="9">
    <location>
        <begin position="509"/>
        <end position="566"/>
    </location>
</feature>
<name>A0A9Q7AM07_9BACT</name>
<feature type="transmembrane region" description="Helical" evidence="7">
    <location>
        <begin position="49"/>
        <end position="73"/>
    </location>
</feature>
<evidence type="ECO:0000256" key="4">
    <source>
        <dbReference type="ARBA" id="ARBA00022692"/>
    </source>
</evidence>
<feature type="transmembrane region" description="Helical" evidence="7">
    <location>
        <begin position="198"/>
        <end position="215"/>
    </location>
</feature>
<evidence type="ECO:0000256" key="6">
    <source>
        <dbReference type="ARBA" id="ARBA00023136"/>
    </source>
</evidence>
<dbReference type="PANTHER" id="PTHR11827:SF72">
    <property type="entry name" value="GH08340P"/>
    <property type="match status" value="1"/>
</dbReference>
<feature type="transmembrane region" description="Helical" evidence="7">
    <location>
        <begin position="93"/>
        <end position="118"/>
    </location>
</feature>
<feature type="domain" description="Amino acid permease/ SLC12A" evidence="8">
    <location>
        <begin position="25"/>
        <end position="467"/>
    </location>
</feature>
<evidence type="ECO:0000259" key="9">
    <source>
        <dbReference type="Pfam" id="PF03522"/>
    </source>
</evidence>
<gene>
    <name evidence="10" type="ORF">KAR29_11035</name>
</gene>
<feature type="transmembrane region" description="Helical" evidence="7">
    <location>
        <begin position="16"/>
        <end position="37"/>
    </location>
</feature>
<feature type="transmembrane region" description="Helical" evidence="7">
    <location>
        <begin position="266"/>
        <end position="291"/>
    </location>
</feature>
<dbReference type="Pfam" id="PF03522">
    <property type="entry name" value="SLC12"/>
    <property type="match status" value="1"/>
</dbReference>
<dbReference type="FunFam" id="1.20.1740.10:FF:000013">
    <property type="entry name" value="Solute carrier family 12 member"/>
    <property type="match status" value="1"/>
</dbReference>
<evidence type="ECO:0000259" key="8">
    <source>
        <dbReference type="Pfam" id="PF00324"/>
    </source>
</evidence>
<reference evidence="11" key="1">
    <citation type="submission" date="2021-04" db="EMBL/GenBank/DDBJ databases">
        <title>A novel Synergistetes isolate from a pyrite-forming mixed culture.</title>
        <authorList>
            <person name="Bunk B."/>
            <person name="Sproer C."/>
            <person name="Spring S."/>
            <person name="Pester M."/>
        </authorList>
    </citation>
    <scope>NUCLEOTIDE SEQUENCE [LARGE SCALE GENOMIC DNA]</scope>
    <source>
        <strain evidence="11">J.5.4.2-T.3.5.2</strain>
    </source>
</reference>
<dbReference type="Gene3D" id="1.20.1740.10">
    <property type="entry name" value="Amino acid/polyamine transporter I"/>
    <property type="match status" value="1"/>
</dbReference>
<proteinExistence type="inferred from homology"/>
<dbReference type="Pfam" id="PF00324">
    <property type="entry name" value="AA_permease"/>
    <property type="match status" value="1"/>
</dbReference>
<dbReference type="RefSeq" id="WP_274373048.1">
    <property type="nucleotide sequence ID" value="NZ_CP072943.1"/>
</dbReference>
<feature type="transmembrane region" description="Helical" evidence="7">
    <location>
        <begin position="391"/>
        <end position="424"/>
    </location>
</feature>
<evidence type="ECO:0000256" key="2">
    <source>
        <dbReference type="ARBA" id="ARBA00010593"/>
    </source>
</evidence>
<comment type="subcellular location">
    <subcellularLocation>
        <location evidence="1">Membrane</location>
        <topology evidence="1">Multi-pass membrane protein</topology>
    </subcellularLocation>
</comment>
<keyword evidence="3" id="KW-0813">Transport</keyword>
<keyword evidence="11" id="KW-1185">Reference proteome</keyword>
<comment type="similarity">
    <text evidence="2">Belongs to the SLC12A transporter family.</text>
</comment>
<feature type="transmembrane region" description="Helical" evidence="7">
    <location>
        <begin position="348"/>
        <end position="370"/>
    </location>
</feature>
<accession>A0A9Q7AM07</accession>
<keyword evidence="4 7" id="KW-0812">Transmembrane</keyword>
<dbReference type="InterPro" id="IPR004841">
    <property type="entry name" value="AA-permease/SLC12A_dom"/>
</dbReference>
<keyword evidence="6 7" id="KW-0472">Membrane</keyword>
<dbReference type="KEGG" id="aram:KAR29_11035"/>
<dbReference type="PANTHER" id="PTHR11827">
    <property type="entry name" value="SOLUTE CARRIER FAMILY 12, CATION COTRANSPORTERS"/>
    <property type="match status" value="1"/>
</dbReference>
<dbReference type="InterPro" id="IPR018491">
    <property type="entry name" value="SLC12_C"/>
</dbReference>
<organism evidence="10 11">
    <name type="scientific">Aminithiophilus ramosus</name>
    <dbReference type="NCBI Taxonomy" id="3029084"/>
    <lineage>
        <taxon>Bacteria</taxon>
        <taxon>Thermotogati</taxon>
        <taxon>Synergistota</taxon>
        <taxon>Synergistia</taxon>
        <taxon>Synergistales</taxon>
        <taxon>Aminithiophilaceae</taxon>
        <taxon>Aminithiophilus</taxon>
    </lineage>
</organism>
<feature type="transmembrane region" description="Helical" evidence="7">
    <location>
        <begin position="130"/>
        <end position="151"/>
    </location>
</feature>
<evidence type="ECO:0000256" key="3">
    <source>
        <dbReference type="ARBA" id="ARBA00022448"/>
    </source>
</evidence>
<dbReference type="GO" id="GO:0016020">
    <property type="term" value="C:membrane"/>
    <property type="evidence" value="ECO:0007669"/>
    <property type="project" value="UniProtKB-SubCell"/>
</dbReference>
<dbReference type="Proteomes" id="UP000671879">
    <property type="component" value="Chromosome"/>
</dbReference>
<evidence type="ECO:0000256" key="7">
    <source>
        <dbReference type="SAM" id="Phobius"/>
    </source>
</evidence>
<dbReference type="InterPro" id="IPR004842">
    <property type="entry name" value="SLC12A_fam"/>
</dbReference>